<feature type="compositionally biased region" description="Polar residues" evidence="1">
    <location>
        <begin position="119"/>
        <end position="130"/>
    </location>
</feature>
<protein>
    <submittedName>
        <fullName evidence="3">Uncharacterized protein</fullName>
    </submittedName>
</protein>
<feature type="region of interest" description="Disordered" evidence="1">
    <location>
        <begin position="114"/>
        <end position="151"/>
    </location>
</feature>
<gene>
    <name evidence="3" type="ORF">OM076_30515</name>
</gene>
<organism evidence="3 4">
    <name type="scientific">Solirubrobacter ginsenosidimutans</name>
    <dbReference type="NCBI Taxonomy" id="490573"/>
    <lineage>
        <taxon>Bacteria</taxon>
        <taxon>Bacillati</taxon>
        <taxon>Actinomycetota</taxon>
        <taxon>Thermoleophilia</taxon>
        <taxon>Solirubrobacterales</taxon>
        <taxon>Solirubrobacteraceae</taxon>
        <taxon>Solirubrobacter</taxon>
    </lineage>
</organism>
<reference evidence="3" key="1">
    <citation type="submission" date="2022-10" db="EMBL/GenBank/DDBJ databases">
        <title>The WGS of Solirubrobacter ginsenosidimutans DSM 21036.</title>
        <authorList>
            <person name="Jiang Z."/>
        </authorList>
    </citation>
    <scope>NUCLEOTIDE SEQUENCE</scope>
    <source>
        <strain evidence="3">DSM 21036</strain>
    </source>
</reference>
<feature type="compositionally biased region" description="Pro residues" evidence="1">
    <location>
        <begin position="132"/>
        <end position="144"/>
    </location>
</feature>
<keyword evidence="2" id="KW-1133">Transmembrane helix</keyword>
<dbReference type="RefSeq" id="WP_270043892.1">
    <property type="nucleotide sequence ID" value="NZ_JAPDOD010000036.1"/>
</dbReference>
<sequence>MTDAGDGPRSDPDAPTAKLPRVPSGAGEAPTAELPRVPPKAPAPRRERIRKPGPLTVIAGSFGLFFAITALLAAQMRRGADPALGAPKPQLLAAAPAPRHILVRRVIVTRIVESAQGGAPSNSRPPSVSPGTPAPPAAPAPAPAPLTTRSS</sequence>
<name>A0A9X3S2I4_9ACTN</name>
<keyword evidence="4" id="KW-1185">Reference proteome</keyword>
<dbReference type="Proteomes" id="UP001149140">
    <property type="component" value="Unassembled WGS sequence"/>
</dbReference>
<evidence type="ECO:0000256" key="1">
    <source>
        <dbReference type="SAM" id="MobiDB-lite"/>
    </source>
</evidence>
<evidence type="ECO:0000313" key="3">
    <source>
        <dbReference type="EMBL" id="MDA0164640.1"/>
    </source>
</evidence>
<evidence type="ECO:0000256" key="2">
    <source>
        <dbReference type="SAM" id="Phobius"/>
    </source>
</evidence>
<evidence type="ECO:0000313" key="4">
    <source>
        <dbReference type="Proteomes" id="UP001149140"/>
    </source>
</evidence>
<comment type="caution">
    <text evidence="3">The sequence shown here is derived from an EMBL/GenBank/DDBJ whole genome shotgun (WGS) entry which is preliminary data.</text>
</comment>
<proteinExistence type="predicted"/>
<dbReference type="AlphaFoldDB" id="A0A9X3S2I4"/>
<dbReference type="EMBL" id="JAPDOD010000036">
    <property type="protein sequence ID" value="MDA0164640.1"/>
    <property type="molecule type" value="Genomic_DNA"/>
</dbReference>
<feature type="region of interest" description="Disordered" evidence="1">
    <location>
        <begin position="1"/>
        <end position="53"/>
    </location>
</feature>
<feature type="transmembrane region" description="Helical" evidence="2">
    <location>
        <begin position="55"/>
        <end position="74"/>
    </location>
</feature>
<feature type="compositionally biased region" description="Basic and acidic residues" evidence="1">
    <location>
        <begin position="1"/>
        <end position="12"/>
    </location>
</feature>
<keyword evidence="2" id="KW-0812">Transmembrane</keyword>
<keyword evidence="2" id="KW-0472">Membrane</keyword>
<accession>A0A9X3S2I4</accession>